<evidence type="ECO:0000313" key="10">
    <source>
        <dbReference type="Proteomes" id="UP000295832"/>
    </source>
</evidence>
<dbReference type="Gene3D" id="2.40.160.50">
    <property type="entry name" value="membrane protein fhac: a member of the omp85/tpsb transporter family"/>
    <property type="match status" value="1"/>
</dbReference>
<comment type="caution">
    <text evidence="9">The sequence shown here is derived from an EMBL/GenBank/DDBJ whole genome shotgun (WGS) entry which is preliminary data.</text>
</comment>
<accession>A0A4V3H034</accession>
<dbReference type="Pfam" id="PF01103">
    <property type="entry name" value="Omp85"/>
    <property type="match status" value="1"/>
</dbReference>
<dbReference type="EMBL" id="SOEG01000001">
    <property type="protein sequence ID" value="TDX59189.1"/>
    <property type="molecule type" value="Genomic_DNA"/>
</dbReference>
<dbReference type="Pfam" id="PF07244">
    <property type="entry name" value="POTRA"/>
    <property type="match status" value="3"/>
</dbReference>
<dbReference type="InterPro" id="IPR034746">
    <property type="entry name" value="POTRA"/>
</dbReference>
<feature type="region of interest" description="Disordered" evidence="6">
    <location>
        <begin position="479"/>
        <end position="500"/>
    </location>
</feature>
<keyword evidence="2" id="KW-0812">Transmembrane</keyword>
<dbReference type="Proteomes" id="UP000295832">
    <property type="component" value="Unassembled WGS sequence"/>
</dbReference>
<organism evidence="9 10">
    <name type="scientific">Orenia marismortui</name>
    <dbReference type="NCBI Taxonomy" id="46469"/>
    <lineage>
        <taxon>Bacteria</taxon>
        <taxon>Bacillati</taxon>
        <taxon>Bacillota</taxon>
        <taxon>Clostridia</taxon>
        <taxon>Halanaerobiales</taxon>
        <taxon>Halobacteroidaceae</taxon>
        <taxon>Orenia</taxon>
    </lineage>
</organism>
<feature type="signal peptide" evidence="7">
    <location>
        <begin position="1"/>
        <end position="24"/>
    </location>
</feature>
<evidence type="ECO:0000256" key="7">
    <source>
        <dbReference type="SAM" id="SignalP"/>
    </source>
</evidence>
<dbReference type="InterPro" id="IPR010827">
    <property type="entry name" value="BamA/TamA_POTRA"/>
</dbReference>
<evidence type="ECO:0000259" key="8">
    <source>
        <dbReference type="PROSITE" id="PS51779"/>
    </source>
</evidence>
<name>A0A4V3H034_9FIRM</name>
<protein>
    <submittedName>
        <fullName evidence="9">Beta-barrel assembly machine subunit BamA</fullName>
    </submittedName>
</protein>
<evidence type="ECO:0000256" key="6">
    <source>
        <dbReference type="SAM" id="MobiDB-lite"/>
    </source>
</evidence>
<evidence type="ECO:0000256" key="4">
    <source>
        <dbReference type="ARBA" id="ARBA00023136"/>
    </source>
</evidence>
<dbReference type="PANTHER" id="PTHR12815:SF47">
    <property type="entry name" value="TRANSLOCATION AND ASSEMBLY MODULE SUBUNIT TAMA"/>
    <property type="match status" value="1"/>
</dbReference>
<comment type="subcellular location">
    <subcellularLocation>
        <location evidence="1">Membrane</location>
    </subcellularLocation>
</comment>
<dbReference type="AlphaFoldDB" id="A0A4V3H034"/>
<evidence type="ECO:0000256" key="2">
    <source>
        <dbReference type="ARBA" id="ARBA00022692"/>
    </source>
</evidence>
<dbReference type="PANTHER" id="PTHR12815">
    <property type="entry name" value="SORTING AND ASSEMBLY MACHINERY SAMM50 PROTEIN FAMILY MEMBER"/>
    <property type="match status" value="1"/>
</dbReference>
<proteinExistence type="predicted"/>
<feature type="domain" description="POTRA" evidence="8">
    <location>
        <begin position="34"/>
        <end position="105"/>
    </location>
</feature>
<keyword evidence="3 7" id="KW-0732">Signal</keyword>
<feature type="domain" description="POTRA" evidence="8">
    <location>
        <begin position="106"/>
        <end position="180"/>
    </location>
</feature>
<dbReference type="Gene3D" id="3.10.20.310">
    <property type="entry name" value="membrane protein fhac"/>
    <property type="match status" value="3"/>
</dbReference>
<evidence type="ECO:0000256" key="3">
    <source>
        <dbReference type="ARBA" id="ARBA00022729"/>
    </source>
</evidence>
<evidence type="ECO:0000313" key="9">
    <source>
        <dbReference type="EMBL" id="TDX59189.1"/>
    </source>
</evidence>
<dbReference type="InterPro" id="IPR000184">
    <property type="entry name" value="Bac_surfAg_D15"/>
</dbReference>
<feature type="compositionally biased region" description="Basic and acidic residues" evidence="6">
    <location>
        <begin position="479"/>
        <end position="493"/>
    </location>
</feature>
<gene>
    <name evidence="9" type="ORF">C7959_10176</name>
</gene>
<dbReference type="STRING" id="926561.GCA_000379025_00979"/>
<evidence type="ECO:0000256" key="5">
    <source>
        <dbReference type="ARBA" id="ARBA00023237"/>
    </source>
</evidence>
<keyword evidence="5" id="KW-0998">Cell outer membrane</keyword>
<sequence>MNKRILAIMLSLIFILVNSTTLMAANIEDQVTQNKITAIKVVGNKKIKDEEILEQVKTKVGDKVSNEKLQEDMKKIFDLGYFFDIQITFKNHKDGVMLTFEVVENPELDEIKFIGNNEVGADKLKEVISVRPGQILNLNKLDESTQAINKYYQDEGYILAKVVDVTIKESDKLYVTINEGELNKIIINTDGETKDYVVRRELSMEPGQVFNVNQMWNDLRNIYNLGYFKDVKPQFKPVEGESQSANLVINLKEAKTGTFSVGGGYSSSSGMTGLINIEKDNLFGTGKRVKLNWEFGGKQNLYEIGFYEPWAFGTETSLNFNLYNRTEEDSNDNDVNEKGIDITAGHPITDNTNGYITLSYDNSDYYEEISDGSFEKADENTRSITLKTIRDTRDNFLNPKEGGRQELSIEKAGFGGDTNFAKYQTDLRKYIPVGNDDSLALRLKAGASNGTLEDIHKYQLRDGLLDGVRGYDSDYYNKTKWTDKNDNDKRDPGEVDYDPEESGFKGDSLLLANIEYRFDIVESVTGVVFADAGRTFQNNDFSLNDLNYSVGVGARFNTPIGQLGLDYGYAPEGDADHNRSFSLRIGNTF</sequence>
<reference evidence="9 10" key="1">
    <citation type="submission" date="2019-03" db="EMBL/GenBank/DDBJ databases">
        <title>Subsurface microbial communities from deep shales in Ohio and West Virginia, USA.</title>
        <authorList>
            <person name="Wrighton K."/>
        </authorList>
    </citation>
    <scope>NUCLEOTIDE SEQUENCE [LARGE SCALE GENOMIC DNA]</scope>
    <source>
        <strain evidence="9 10">MSL 6dP</strain>
    </source>
</reference>
<dbReference type="PROSITE" id="PS51779">
    <property type="entry name" value="POTRA"/>
    <property type="match status" value="2"/>
</dbReference>
<evidence type="ECO:0000256" key="1">
    <source>
        <dbReference type="ARBA" id="ARBA00004370"/>
    </source>
</evidence>
<dbReference type="InterPro" id="IPR039910">
    <property type="entry name" value="D15-like"/>
</dbReference>
<dbReference type="RefSeq" id="WP_134114152.1">
    <property type="nucleotide sequence ID" value="NZ_SOEG01000001.1"/>
</dbReference>
<feature type="chain" id="PRO_5020540337" evidence="7">
    <location>
        <begin position="25"/>
        <end position="589"/>
    </location>
</feature>
<keyword evidence="10" id="KW-1185">Reference proteome</keyword>
<keyword evidence="4" id="KW-0472">Membrane</keyword>
<dbReference type="GO" id="GO:0019867">
    <property type="term" value="C:outer membrane"/>
    <property type="evidence" value="ECO:0007669"/>
    <property type="project" value="InterPro"/>
</dbReference>